<reference evidence="12 13" key="1">
    <citation type="submission" date="2014-04" db="EMBL/GenBank/DDBJ databases">
        <authorList>
            <consortium name="DOE Joint Genome Institute"/>
            <person name="Kuo A."/>
            <person name="Martino E."/>
            <person name="Perotto S."/>
            <person name="Kohler A."/>
            <person name="Nagy L.G."/>
            <person name="Floudas D."/>
            <person name="Copeland A."/>
            <person name="Barry K.W."/>
            <person name="Cichocki N."/>
            <person name="Veneault-Fourrey C."/>
            <person name="LaButti K."/>
            <person name="Lindquist E.A."/>
            <person name="Lipzen A."/>
            <person name="Lundell T."/>
            <person name="Morin E."/>
            <person name="Murat C."/>
            <person name="Sun H."/>
            <person name="Tunlid A."/>
            <person name="Henrissat B."/>
            <person name="Grigoriev I.V."/>
            <person name="Hibbett D.S."/>
            <person name="Martin F."/>
            <person name="Nordberg H.P."/>
            <person name="Cantor M.N."/>
            <person name="Hua S.X."/>
        </authorList>
    </citation>
    <scope>NUCLEOTIDE SEQUENCE [LARGE SCALE GENOMIC DNA]</scope>
    <source>
        <strain evidence="12 13">Zn</strain>
    </source>
</reference>
<dbReference type="Pfam" id="PF11789">
    <property type="entry name" value="zf-Nse"/>
    <property type="match status" value="1"/>
</dbReference>
<organism evidence="12 13">
    <name type="scientific">Oidiodendron maius (strain Zn)</name>
    <dbReference type="NCBI Taxonomy" id="913774"/>
    <lineage>
        <taxon>Eukaryota</taxon>
        <taxon>Fungi</taxon>
        <taxon>Dikarya</taxon>
        <taxon>Ascomycota</taxon>
        <taxon>Pezizomycotina</taxon>
        <taxon>Leotiomycetes</taxon>
        <taxon>Leotiomycetes incertae sedis</taxon>
        <taxon>Myxotrichaceae</taxon>
        <taxon>Oidiodendron</taxon>
    </lineage>
</organism>
<keyword evidence="13" id="KW-1185">Reference proteome</keyword>
<evidence type="ECO:0000256" key="2">
    <source>
        <dbReference type="ARBA" id="ARBA00004718"/>
    </source>
</evidence>
<name>A0A0C3GZA3_OIDMZ</name>
<feature type="domain" description="SP-RING-type" evidence="11">
    <location>
        <begin position="294"/>
        <end position="369"/>
    </location>
</feature>
<feature type="compositionally biased region" description="Polar residues" evidence="10">
    <location>
        <begin position="264"/>
        <end position="273"/>
    </location>
</feature>
<dbReference type="GO" id="GO:0000724">
    <property type="term" value="P:double-strand break repair via homologous recombination"/>
    <property type="evidence" value="ECO:0007669"/>
    <property type="project" value="InterPro"/>
</dbReference>
<evidence type="ECO:0000256" key="9">
    <source>
        <dbReference type="ARBA" id="ARBA00023242"/>
    </source>
</evidence>
<dbReference type="EMBL" id="KN832876">
    <property type="protein sequence ID" value="KIN01321.1"/>
    <property type="molecule type" value="Genomic_DNA"/>
</dbReference>
<dbReference type="Gene3D" id="3.30.40.10">
    <property type="entry name" value="Zinc/RING finger domain, C3HC4 (zinc finger)"/>
    <property type="match status" value="1"/>
</dbReference>
<dbReference type="InterPro" id="IPR004181">
    <property type="entry name" value="Znf_MIZ"/>
</dbReference>
<evidence type="ECO:0000256" key="1">
    <source>
        <dbReference type="ARBA" id="ARBA00004123"/>
    </source>
</evidence>
<dbReference type="InParanoid" id="A0A0C3GZA3"/>
<comment type="pathway">
    <text evidence="2">Protein modification; protein sumoylation.</text>
</comment>
<dbReference type="CDD" id="cd16651">
    <property type="entry name" value="SPL-RING_NSE2"/>
    <property type="match status" value="1"/>
</dbReference>
<evidence type="ECO:0000256" key="3">
    <source>
        <dbReference type="ARBA" id="ARBA00008212"/>
    </source>
</evidence>
<feature type="region of interest" description="Disordered" evidence="10">
    <location>
        <begin position="261"/>
        <end position="293"/>
    </location>
</feature>
<protein>
    <recommendedName>
        <fullName evidence="11">SP-RING-type domain-containing protein</fullName>
    </recommendedName>
</protein>
<gene>
    <name evidence="12" type="ORF">OIDMADRAFT_41921</name>
</gene>
<proteinExistence type="inferred from homology"/>
<feature type="region of interest" description="Disordered" evidence="10">
    <location>
        <begin position="170"/>
        <end position="191"/>
    </location>
</feature>
<feature type="region of interest" description="Disordered" evidence="10">
    <location>
        <begin position="1"/>
        <end position="52"/>
    </location>
</feature>
<comment type="similarity">
    <text evidence="3">Belongs to the NSE2 family.</text>
</comment>
<dbReference type="SUPFAM" id="SSF57850">
    <property type="entry name" value="RING/U-box"/>
    <property type="match status" value="1"/>
</dbReference>
<feature type="compositionally biased region" description="Basic and acidic residues" evidence="10">
    <location>
        <begin position="97"/>
        <end position="113"/>
    </location>
</feature>
<dbReference type="GO" id="GO:0061665">
    <property type="term" value="F:SUMO ligase activity"/>
    <property type="evidence" value="ECO:0007669"/>
    <property type="project" value="TreeGrafter"/>
</dbReference>
<dbReference type="InterPro" id="IPR013083">
    <property type="entry name" value="Znf_RING/FYVE/PHD"/>
</dbReference>
<dbReference type="GO" id="GO:0008270">
    <property type="term" value="F:zinc ion binding"/>
    <property type="evidence" value="ECO:0007669"/>
    <property type="project" value="UniProtKB-KW"/>
</dbReference>
<evidence type="ECO:0000256" key="5">
    <source>
        <dbReference type="ARBA" id="ARBA00022723"/>
    </source>
</evidence>
<evidence type="ECO:0000256" key="10">
    <source>
        <dbReference type="SAM" id="MobiDB-lite"/>
    </source>
</evidence>
<dbReference type="AlphaFoldDB" id="A0A0C3GZA3"/>
<evidence type="ECO:0000256" key="4">
    <source>
        <dbReference type="ARBA" id="ARBA00022679"/>
    </source>
</evidence>
<keyword evidence="5" id="KW-0479">Metal-binding</keyword>
<keyword evidence="9" id="KW-0539">Nucleus</keyword>
<evidence type="ECO:0000313" key="13">
    <source>
        <dbReference type="Proteomes" id="UP000054321"/>
    </source>
</evidence>
<accession>A0A0C3GZA3</accession>
<dbReference type="UniPathway" id="UPA00886"/>
<evidence type="ECO:0000256" key="8">
    <source>
        <dbReference type="ARBA" id="ARBA00022833"/>
    </source>
</evidence>
<keyword evidence="7" id="KW-0833">Ubl conjugation pathway</keyword>
<dbReference type="STRING" id="913774.A0A0C3GZA3"/>
<reference evidence="13" key="2">
    <citation type="submission" date="2015-01" db="EMBL/GenBank/DDBJ databases">
        <title>Evolutionary Origins and Diversification of the Mycorrhizal Mutualists.</title>
        <authorList>
            <consortium name="DOE Joint Genome Institute"/>
            <consortium name="Mycorrhizal Genomics Consortium"/>
            <person name="Kohler A."/>
            <person name="Kuo A."/>
            <person name="Nagy L.G."/>
            <person name="Floudas D."/>
            <person name="Copeland A."/>
            <person name="Barry K.W."/>
            <person name="Cichocki N."/>
            <person name="Veneault-Fourrey C."/>
            <person name="LaButti K."/>
            <person name="Lindquist E.A."/>
            <person name="Lipzen A."/>
            <person name="Lundell T."/>
            <person name="Morin E."/>
            <person name="Murat C."/>
            <person name="Riley R."/>
            <person name="Ohm R."/>
            <person name="Sun H."/>
            <person name="Tunlid A."/>
            <person name="Henrissat B."/>
            <person name="Grigoriev I.V."/>
            <person name="Hibbett D.S."/>
            <person name="Martin F."/>
        </authorList>
    </citation>
    <scope>NUCLEOTIDE SEQUENCE [LARGE SCALE GENOMIC DNA]</scope>
    <source>
        <strain evidence="13">Zn</strain>
    </source>
</reference>
<keyword evidence="8" id="KW-0862">Zinc</keyword>
<dbReference type="GO" id="GO:0016925">
    <property type="term" value="P:protein sumoylation"/>
    <property type="evidence" value="ECO:0007669"/>
    <property type="project" value="UniProtKB-UniPathway"/>
</dbReference>
<dbReference type="HOGENOM" id="CLU_028753_0_0_1"/>
<dbReference type="OrthoDB" id="26899at2759"/>
<dbReference type="InterPro" id="IPR026846">
    <property type="entry name" value="Nse2(Mms21)"/>
</dbReference>
<keyword evidence="6" id="KW-0863">Zinc-finger</keyword>
<dbReference type="GO" id="GO:0030915">
    <property type="term" value="C:Smc5-Smc6 complex"/>
    <property type="evidence" value="ECO:0007669"/>
    <property type="project" value="InterPro"/>
</dbReference>
<comment type="subcellular location">
    <subcellularLocation>
        <location evidence="1">Nucleus</location>
    </subcellularLocation>
</comment>
<keyword evidence="4" id="KW-0808">Transferase</keyword>
<evidence type="ECO:0000313" key="12">
    <source>
        <dbReference type="EMBL" id="KIN01321.1"/>
    </source>
</evidence>
<dbReference type="GO" id="GO:0005634">
    <property type="term" value="C:nucleus"/>
    <property type="evidence" value="ECO:0007669"/>
    <property type="project" value="UniProtKB-SubCell"/>
</dbReference>
<feature type="compositionally biased region" description="Basic and acidic residues" evidence="10">
    <location>
        <begin position="406"/>
        <end position="416"/>
    </location>
</feature>
<sequence length="433" mass="48463">MPRTKHLSSQSRLSEHSSPARRHRQDADSEDQQSTPLPPYEPPSFPLTASQNRALDDLRVNYDDAAYKKHIEAAKKNITSAIGESNDRLTAHRSKVRKTEEKAHQQGRDKTEAEIEEERYTQIMNKKVTDLTARGEKAMRDLIDYSDELAMQDSIMTEVSENICAAPARRPTAGMRRRGGDEDGDEENLAGEPLASDATILSPVELLKKAKEEYTASYTAKSMTESYANLDSRYVNNDYKSFKRTVHDAMHPGDDAPPVPHASTWFSENNIAGSRNRRPRNSTDGANGESDDEDDVIIASATTNLKCPLTLQMFVEPYSNNVCSHSFEKSAIIAYLRENGVVYGQPNQRHGQRTADGPRQVKCPSVGCDVMLELNDFYDDQILLRQVKRAQRSAGLEMEDDDDTADLERRGGRAEEVGDESEYQATKLEGTRG</sequence>
<feature type="region of interest" description="Disordered" evidence="10">
    <location>
        <begin position="84"/>
        <end position="113"/>
    </location>
</feature>
<evidence type="ECO:0000256" key="7">
    <source>
        <dbReference type="ARBA" id="ARBA00022786"/>
    </source>
</evidence>
<feature type="compositionally biased region" description="Pro residues" evidence="10">
    <location>
        <begin position="36"/>
        <end position="45"/>
    </location>
</feature>
<evidence type="ECO:0000256" key="6">
    <source>
        <dbReference type="ARBA" id="ARBA00022771"/>
    </source>
</evidence>
<evidence type="ECO:0000259" key="11">
    <source>
        <dbReference type="Pfam" id="PF11789"/>
    </source>
</evidence>
<dbReference type="Proteomes" id="UP000054321">
    <property type="component" value="Unassembled WGS sequence"/>
</dbReference>
<feature type="region of interest" description="Disordered" evidence="10">
    <location>
        <begin position="392"/>
        <end position="433"/>
    </location>
</feature>
<dbReference type="PANTHER" id="PTHR21330">
    <property type="entry name" value="E3 SUMO-PROTEIN LIGASE NSE2"/>
    <property type="match status" value="1"/>
</dbReference>
<dbReference type="PANTHER" id="PTHR21330:SF1">
    <property type="entry name" value="E3 SUMO-PROTEIN LIGASE NSE2"/>
    <property type="match status" value="1"/>
</dbReference>